<reference evidence="2" key="1">
    <citation type="submission" date="2022-11" db="UniProtKB">
        <authorList>
            <consortium name="WormBaseParasite"/>
        </authorList>
    </citation>
    <scope>IDENTIFICATION</scope>
</reference>
<proteinExistence type="predicted"/>
<dbReference type="AlphaFoldDB" id="A0A915KT63"/>
<dbReference type="Proteomes" id="UP000887565">
    <property type="component" value="Unplaced"/>
</dbReference>
<evidence type="ECO:0000313" key="2">
    <source>
        <dbReference type="WBParaSite" id="nRc.2.0.1.t41310-RA"/>
    </source>
</evidence>
<organism evidence="1 2">
    <name type="scientific">Romanomermis culicivorax</name>
    <name type="common">Nematode worm</name>
    <dbReference type="NCBI Taxonomy" id="13658"/>
    <lineage>
        <taxon>Eukaryota</taxon>
        <taxon>Metazoa</taxon>
        <taxon>Ecdysozoa</taxon>
        <taxon>Nematoda</taxon>
        <taxon>Enoplea</taxon>
        <taxon>Dorylaimia</taxon>
        <taxon>Mermithida</taxon>
        <taxon>Mermithoidea</taxon>
        <taxon>Mermithidae</taxon>
        <taxon>Romanomermis</taxon>
    </lineage>
</organism>
<sequence length="142" mass="16318">MCHIFQGFLIAEGRFDHWYLVSLILSTLIFDISLNREALNVQFGSEQSPRQPKHTSPYCNNSIVISLLFTLLTSLEMDFFGQKVATDDRESWMEFCFSEKLLRDPSTALYSVCDESRSTDMFLLSKMPGIVLRRPAPFPPIL</sequence>
<evidence type="ECO:0000313" key="1">
    <source>
        <dbReference type="Proteomes" id="UP000887565"/>
    </source>
</evidence>
<keyword evidence="1" id="KW-1185">Reference proteome</keyword>
<dbReference type="WBParaSite" id="nRc.2.0.1.t41310-RA">
    <property type="protein sequence ID" value="nRc.2.0.1.t41310-RA"/>
    <property type="gene ID" value="nRc.2.0.1.g41310"/>
</dbReference>
<name>A0A915KT63_ROMCU</name>
<protein>
    <submittedName>
        <fullName evidence="2">Uncharacterized protein</fullName>
    </submittedName>
</protein>
<accession>A0A915KT63</accession>